<dbReference type="PANTHER" id="PTHR20854">
    <property type="entry name" value="INOSITOL MONOPHOSPHATASE"/>
    <property type="match status" value="1"/>
</dbReference>
<feature type="binding site" evidence="7">
    <location>
        <position position="70"/>
    </location>
    <ligand>
        <name>Mg(2+)</name>
        <dbReference type="ChEBI" id="CHEBI:18420"/>
        <label>1</label>
        <note>catalytic</note>
    </ligand>
</feature>
<dbReference type="GO" id="GO:0006020">
    <property type="term" value="P:inositol metabolic process"/>
    <property type="evidence" value="ECO:0007669"/>
    <property type="project" value="TreeGrafter"/>
</dbReference>
<dbReference type="PANTHER" id="PTHR20854:SF4">
    <property type="entry name" value="INOSITOL-1-MONOPHOSPHATASE-RELATED"/>
    <property type="match status" value="1"/>
</dbReference>
<dbReference type="InterPro" id="IPR033942">
    <property type="entry name" value="IMPase"/>
</dbReference>
<evidence type="ECO:0000256" key="4">
    <source>
        <dbReference type="ARBA" id="ARBA00022723"/>
    </source>
</evidence>
<dbReference type="AlphaFoldDB" id="A0A846QI60"/>
<evidence type="ECO:0000256" key="2">
    <source>
        <dbReference type="ARBA" id="ARBA00001946"/>
    </source>
</evidence>
<protein>
    <recommendedName>
        <fullName evidence="8">Inositol-1-monophosphatase</fullName>
        <ecNumber evidence="8">3.1.3.25</ecNumber>
    </recommendedName>
</protein>
<name>A0A846QI60_9BACT</name>
<keyword evidence="10" id="KW-1185">Reference proteome</keyword>
<organism evidence="9 10">
    <name type="scientific">Desulfobaculum xiamenense</name>
    <dbReference type="NCBI Taxonomy" id="995050"/>
    <lineage>
        <taxon>Bacteria</taxon>
        <taxon>Pseudomonadati</taxon>
        <taxon>Thermodesulfobacteriota</taxon>
        <taxon>Desulfovibrionia</taxon>
        <taxon>Desulfovibrionales</taxon>
        <taxon>Desulfovibrionaceae</taxon>
        <taxon>Desulfobaculum</taxon>
    </lineage>
</organism>
<gene>
    <name evidence="9" type="ORF">GGQ74_000430</name>
</gene>
<dbReference type="Gene3D" id="3.30.540.10">
    <property type="entry name" value="Fructose-1,6-Bisphosphatase, subunit A, domain 1"/>
    <property type="match status" value="1"/>
</dbReference>
<feature type="binding site" evidence="7">
    <location>
        <position position="88"/>
    </location>
    <ligand>
        <name>Mg(2+)</name>
        <dbReference type="ChEBI" id="CHEBI:18420"/>
        <label>1</label>
        <note>catalytic</note>
    </ligand>
</feature>
<dbReference type="GO" id="GO:0046872">
    <property type="term" value="F:metal ion binding"/>
    <property type="evidence" value="ECO:0007669"/>
    <property type="project" value="UniProtKB-KW"/>
</dbReference>
<dbReference type="Gene3D" id="3.40.190.80">
    <property type="match status" value="1"/>
</dbReference>
<comment type="catalytic activity">
    <reaction evidence="1 8">
        <text>a myo-inositol phosphate + H2O = myo-inositol + phosphate</text>
        <dbReference type="Rhea" id="RHEA:24056"/>
        <dbReference type="ChEBI" id="CHEBI:15377"/>
        <dbReference type="ChEBI" id="CHEBI:17268"/>
        <dbReference type="ChEBI" id="CHEBI:43474"/>
        <dbReference type="ChEBI" id="CHEBI:84139"/>
        <dbReference type="EC" id="3.1.3.25"/>
    </reaction>
</comment>
<dbReference type="InterPro" id="IPR020550">
    <property type="entry name" value="Inositol_monophosphatase_CS"/>
</dbReference>
<dbReference type="CDD" id="cd01639">
    <property type="entry name" value="IMPase"/>
    <property type="match status" value="1"/>
</dbReference>
<evidence type="ECO:0000256" key="1">
    <source>
        <dbReference type="ARBA" id="ARBA00001033"/>
    </source>
</evidence>
<keyword evidence="6 7" id="KW-0460">Magnesium</keyword>
<dbReference type="PROSITE" id="PS00629">
    <property type="entry name" value="IMP_1"/>
    <property type="match status" value="1"/>
</dbReference>
<dbReference type="InterPro" id="IPR022337">
    <property type="entry name" value="Inositol_monophosphatase_SuhB"/>
</dbReference>
<dbReference type="SUPFAM" id="SSF56655">
    <property type="entry name" value="Carbohydrate phosphatase"/>
    <property type="match status" value="1"/>
</dbReference>
<dbReference type="GO" id="GO:0007165">
    <property type="term" value="P:signal transduction"/>
    <property type="evidence" value="ECO:0007669"/>
    <property type="project" value="TreeGrafter"/>
</dbReference>
<feature type="binding site" evidence="7">
    <location>
        <position position="86"/>
    </location>
    <ligand>
        <name>Mg(2+)</name>
        <dbReference type="ChEBI" id="CHEBI:18420"/>
        <label>1</label>
        <note>catalytic</note>
    </ligand>
</feature>
<sequence>MSDYVTPILLARTLAAVREAGRIVCDAWNRPRNIEYKGRIDLVTGTDVAVEAALKARLAEILPEAGILAEESARGWDLGELSWVVDPLDGTTNFAHGIPMCAISVALWRNGRSEMGVVYLPVLDELFHAVRGEGAYLNGEPISVTGESDPERALVGTGFPYTVREDIRRVVDPLERVLAACQGVRRMGAAAVDLAYTACGRLDAFYEINLKPWDTAAGWILVEEAGGRVTSYDGVTPYVFGGDILASNGHVHEAVAALVTGRDA</sequence>
<comment type="similarity">
    <text evidence="3 8">Belongs to the inositol monophosphatase superfamily.</text>
</comment>
<dbReference type="EMBL" id="JAATJA010000001">
    <property type="protein sequence ID" value="NJB66790.1"/>
    <property type="molecule type" value="Genomic_DNA"/>
</dbReference>
<dbReference type="InterPro" id="IPR000760">
    <property type="entry name" value="Inositol_monophosphatase-like"/>
</dbReference>
<dbReference type="PROSITE" id="PS00630">
    <property type="entry name" value="IMP_2"/>
    <property type="match status" value="1"/>
</dbReference>
<evidence type="ECO:0000313" key="10">
    <source>
        <dbReference type="Proteomes" id="UP000580856"/>
    </source>
</evidence>
<dbReference type="GO" id="GO:0046854">
    <property type="term" value="P:phosphatidylinositol phosphate biosynthetic process"/>
    <property type="evidence" value="ECO:0007669"/>
    <property type="project" value="InterPro"/>
</dbReference>
<accession>A0A846QI60</accession>
<evidence type="ECO:0000256" key="3">
    <source>
        <dbReference type="ARBA" id="ARBA00009759"/>
    </source>
</evidence>
<comment type="cofactor">
    <cofactor evidence="2 7 8">
        <name>Mg(2+)</name>
        <dbReference type="ChEBI" id="CHEBI:18420"/>
    </cofactor>
</comment>
<dbReference type="RefSeq" id="WP_167939897.1">
    <property type="nucleotide sequence ID" value="NZ_JAATJA010000001.1"/>
</dbReference>
<dbReference type="GO" id="GO:0008934">
    <property type="term" value="F:inositol monophosphate 1-phosphatase activity"/>
    <property type="evidence" value="ECO:0007669"/>
    <property type="project" value="InterPro"/>
</dbReference>
<evidence type="ECO:0000256" key="7">
    <source>
        <dbReference type="PIRSR" id="PIRSR600760-2"/>
    </source>
</evidence>
<dbReference type="FunFam" id="3.30.540.10:FF:000003">
    <property type="entry name" value="Inositol-1-monophosphatase"/>
    <property type="match status" value="1"/>
</dbReference>
<proteinExistence type="inferred from homology"/>
<feature type="binding site" evidence="7">
    <location>
        <position position="214"/>
    </location>
    <ligand>
        <name>Mg(2+)</name>
        <dbReference type="ChEBI" id="CHEBI:18420"/>
        <label>1</label>
        <note>catalytic</note>
    </ligand>
</feature>
<keyword evidence="4 7" id="KW-0479">Metal-binding</keyword>
<keyword evidence="5 8" id="KW-0378">Hydrolase</keyword>
<dbReference type="EC" id="3.1.3.25" evidence="8"/>
<dbReference type="PRINTS" id="PR00377">
    <property type="entry name" value="IMPHPHTASES"/>
</dbReference>
<evidence type="ECO:0000256" key="8">
    <source>
        <dbReference type="RuleBase" id="RU364068"/>
    </source>
</evidence>
<dbReference type="InterPro" id="IPR020583">
    <property type="entry name" value="Inositol_monoP_metal-BS"/>
</dbReference>
<reference evidence="9 10" key="1">
    <citation type="submission" date="2020-03" db="EMBL/GenBank/DDBJ databases">
        <title>Genomic Encyclopedia of Type Strains, Phase IV (KMG-IV): sequencing the most valuable type-strain genomes for metagenomic binning, comparative biology and taxonomic classification.</title>
        <authorList>
            <person name="Goeker M."/>
        </authorList>
    </citation>
    <scope>NUCLEOTIDE SEQUENCE [LARGE SCALE GENOMIC DNA]</scope>
    <source>
        <strain evidence="9 10">DSM 24233</strain>
    </source>
</reference>
<dbReference type="Proteomes" id="UP000580856">
    <property type="component" value="Unassembled WGS sequence"/>
</dbReference>
<dbReference type="Pfam" id="PF00459">
    <property type="entry name" value="Inositol_P"/>
    <property type="match status" value="1"/>
</dbReference>
<feature type="binding site" evidence="7">
    <location>
        <position position="89"/>
    </location>
    <ligand>
        <name>Mg(2+)</name>
        <dbReference type="ChEBI" id="CHEBI:18420"/>
        <label>1</label>
        <note>catalytic</note>
    </ligand>
</feature>
<evidence type="ECO:0000256" key="5">
    <source>
        <dbReference type="ARBA" id="ARBA00022801"/>
    </source>
</evidence>
<evidence type="ECO:0000256" key="6">
    <source>
        <dbReference type="ARBA" id="ARBA00022842"/>
    </source>
</evidence>
<dbReference type="PRINTS" id="PR01959">
    <property type="entry name" value="SBIMPHPHTASE"/>
</dbReference>
<comment type="caution">
    <text evidence="9">The sequence shown here is derived from an EMBL/GenBank/DDBJ whole genome shotgun (WGS) entry which is preliminary data.</text>
</comment>
<evidence type="ECO:0000313" key="9">
    <source>
        <dbReference type="EMBL" id="NJB66790.1"/>
    </source>
</evidence>